<dbReference type="InParanoid" id="H2ZIX6"/>
<organism evidence="1 2">
    <name type="scientific">Ciona savignyi</name>
    <name type="common">Pacific transparent sea squirt</name>
    <dbReference type="NCBI Taxonomy" id="51511"/>
    <lineage>
        <taxon>Eukaryota</taxon>
        <taxon>Metazoa</taxon>
        <taxon>Chordata</taxon>
        <taxon>Tunicata</taxon>
        <taxon>Ascidiacea</taxon>
        <taxon>Phlebobranchia</taxon>
        <taxon>Cionidae</taxon>
        <taxon>Ciona</taxon>
    </lineage>
</organism>
<dbReference type="AlphaFoldDB" id="H2ZIX6"/>
<dbReference type="HOGENOM" id="CLU_2746512_0_0_1"/>
<proteinExistence type="predicted"/>
<reference evidence="2" key="1">
    <citation type="submission" date="2003-08" db="EMBL/GenBank/DDBJ databases">
        <authorList>
            <person name="Birren B."/>
            <person name="Nusbaum C."/>
            <person name="Abebe A."/>
            <person name="Abouelleil A."/>
            <person name="Adekoya E."/>
            <person name="Ait-zahra M."/>
            <person name="Allen N."/>
            <person name="Allen T."/>
            <person name="An P."/>
            <person name="Anderson M."/>
            <person name="Anderson S."/>
            <person name="Arachchi H."/>
            <person name="Armbruster J."/>
            <person name="Bachantsang P."/>
            <person name="Baldwin J."/>
            <person name="Barry A."/>
            <person name="Bayul T."/>
            <person name="Blitshsteyn B."/>
            <person name="Bloom T."/>
            <person name="Blye J."/>
            <person name="Boguslavskiy L."/>
            <person name="Borowsky M."/>
            <person name="Boukhgalter B."/>
            <person name="Brunache A."/>
            <person name="Butler J."/>
            <person name="Calixte N."/>
            <person name="Calvo S."/>
            <person name="Camarata J."/>
            <person name="Campo K."/>
            <person name="Chang J."/>
            <person name="Cheshatsang Y."/>
            <person name="Citroen M."/>
            <person name="Collymore A."/>
            <person name="Considine T."/>
            <person name="Cook A."/>
            <person name="Cooke P."/>
            <person name="Corum B."/>
            <person name="Cuomo C."/>
            <person name="David R."/>
            <person name="Dawoe T."/>
            <person name="Degray S."/>
            <person name="Dodge S."/>
            <person name="Dooley K."/>
            <person name="Dorje P."/>
            <person name="Dorjee K."/>
            <person name="Dorris L."/>
            <person name="Duffey N."/>
            <person name="Dupes A."/>
            <person name="Elkins T."/>
            <person name="Engels R."/>
            <person name="Erickson J."/>
            <person name="Farina A."/>
            <person name="Faro S."/>
            <person name="Ferreira P."/>
            <person name="Fischer H."/>
            <person name="Fitzgerald M."/>
            <person name="Foley K."/>
            <person name="Gage D."/>
            <person name="Galagan J."/>
            <person name="Gearin G."/>
            <person name="Gnerre S."/>
            <person name="Gnirke A."/>
            <person name="Goyette A."/>
            <person name="Graham J."/>
            <person name="Grandbois E."/>
            <person name="Gyaltsen K."/>
            <person name="Hafez N."/>
            <person name="Hagopian D."/>
            <person name="Hagos B."/>
            <person name="Hall J."/>
            <person name="Hatcher B."/>
            <person name="Heller A."/>
            <person name="Higgins H."/>
            <person name="Honan T."/>
            <person name="Horn A."/>
            <person name="Houde N."/>
            <person name="Hughes L."/>
            <person name="Hulme W."/>
            <person name="Husby E."/>
            <person name="Iliev I."/>
            <person name="Jaffe D."/>
            <person name="Jones C."/>
            <person name="Kamal M."/>
            <person name="Kamat A."/>
            <person name="Kamvysselis M."/>
            <person name="Karlsson E."/>
            <person name="Kells C."/>
            <person name="Kieu A."/>
            <person name="Kisner P."/>
            <person name="Kodira C."/>
            <person name="Kulbokas E."/>
            <person name="Labutti K."/>
            <person name="Lama D."/>
            <person name="Landers T."/>
            <person name="Leger J."/>
            <person name="Levine S."/>
            <person name="Lewis D."/>
            <person name="Lewis T."/>
            <person name="Lindblad-toh K."/>
            <person name="Liu X."/>
            <person name="Lokyitsang T."/>
            <person name="Lokyitsang Y."/>
            <person name="Lucien O."/>
            <person name="Lui A."/>
            <person name="Ma L.J."/>
            <person name="Mabbitt R."/>
            <person name="Macdonald J."/>
            <person name="Maclean C."/>
            <person name="Major J."/>
            <person name="Manning J."/>
            <person name="Marabella R."/>
            <person name="Maru K."/>
            <person name="Matthews C."/>
            <person name="Mauceli E."/>
            <person name="Mccarthy M."/>
            <person name="Mcdonough S."/>
            <person name="Mcghee T."/>
            <person name="Meldrim J."/>
            <person name="Meneus L."/>
            <person name="Mesirov J."/>
            <person name="Mihalev A."/>
            <person name="Mihova T."/>
            <person name="Mikkelsen T."/>
            <person name="Mlenga V."/>
            <person name="Moru K."/>
            <person name="Mozes J."/>
            <person name="Mulrain L."/>
            <person name="Munson G."/>
            <person name="Naylor J."/>
            <person name="Newes C."/>
            <person name="Nguyen C."/>
            <person name="Nguyen N."/>
            <person name="Nguyen T."/>
            <person name="Nicol R."/>
            <person name="Nielsen C."/>
            <person name="Nizzari M."/>
            <person name="Norbu C."/>
            <person name="Norbu N."/>
            <person name="O'donnell P."/>
            <person name="Okoawo O."/>
            <person name="O'leary S."/>
            <person name="Omotosho B."/>
            <person name="O'neill K."/>
            <person name="Osman S."/>
            <person name="Parker S."/>
            <person name="Perrin D."/>
            <person name="Phunkhang P."/>
            <person name="Piqani B."/>
            <person name="Purcell S."/>
            <person name="Rachupka T."/>
            <person name="Ramasamy U."/>
            <person name="Rameau R."/>
            <person name="Ray V."/>
            <person name="Raymond C."/>
            <person name="Retta R."/>
            <person name="Richardson S."/>
            <person name="Rise C."/>
            <person name="Rodriguez J."/>
            <person name="Rogers J."/>
            <person name="Rogov P."/>
            <person name="Rutman M."/>
            <person name="Schupbach R."/>
            <person name="Seaman C."/>
            <person name="Settipalli S."/>
            <person name="Sharpe T."/>
            <person name="Sheridan J."/>
            <person name="Sherpa N."/>
            <person name="Shi J."/>
            <person name="Smirnov S."/>
            <person name="Smith C."/>
            <person name="Sougnez C."/>
            <person name="Spencer B."/>
            <person name="Stalker J."/>
            <person name="Stange-thomann N."/>
            <person name="Stavropoulos S."/>
            <person name="Stetson K."/>
            <person name="Stone C."/>
            <person name="Stone S."/>
            <person name="Stubbs M."/>
            <person name="Talamas J."/>
            <person name="Tchuinga P."/>
            <person name="Tenzing P."/>
            <person name="Tesfaye S."/>
            <person name="Theodore J."/>
            <person name="Thoulutsang Y."/>
            <person name="Topham K."/>
            <person name="Towey S."/>
            <person name="Tsamla T."/>
            <person name="Tsomo N."/>
            <person name="Vallee D."/>
            <person name="Vassiliev H."/>
            <person name="Venkataraman V."/>
            <person name="Vinson J."/>
            <person name="Vo A."/>
            <person name="Wade C."/>
            <person name="Wang S."/>
            <person name="Wangchuk T."/>
            <person name="Wangdi T."/>
            <person name="Whittaker C."/>
            <person name="Wilkinson J."/>
            <person name="Wu Y."/>
            <person name="Wyman D."/>
            <person name="Yadav S."/>
            <person name="Yang S."/>
            <person name="Yang X."/>
            <person name="Yeager S."/>
            <person name="Yee E."/>
            <person name="Young G."/>
            <person name="Zainoun J."/>
            <person name="Zembeck L."/>
            <person name="Zimmer A."/>
            <person name="Zody M."/>
            <person name="Lander E."/>
        </authorList>
    </citation>
    <scope>NUCLEOTIDE SEQUENCE [LARGE SCALE GENOMIC DNA]</scope>
</reference>
<evidence type="ECO:0000313" key="2">
    <source>
        <dbReference type="Proteomes" id="UP000007875"/>
    </source>
</evidence>
<name>H2ZIX6_CIOSA</name>
<keyword evidence="2" id="KW-1185">Reference proteome</keyword>
<dbReference type="Ensembl" id="ENSCSAVT00000017733.1">
    <property type="protein sequence ID" value="ENSCSAVP00000017542.1"/>
    <property type="gene ID" value="ENSCSAVG00000010334.1"/>
</dbReference>
<dbReference type="Proteomes" id="UP000007875">
    <property type="component" value="Unassembled WGS sequence"/>
</dbReference>
<accession>H2ZIX6</accession>
<evidence type="ECO:0000313" key="1">
    <source>
        <dbReference type="Ensembl" id="ENSCSAVP00000017542.1"/>
    </source>
</evidence>
<reference evidence="1" key="2">
    <citation type="submission" date="2025-08" db="UniProtKB">
        <authorList>
            <consortium name="Ensembl"/>
        </authorList>
    </citation>
    <scope>IDENTIFICATION</scope>
</reference>
<protein>
    <submittedName>
        <fullName evidence="1">Uncharacterized protein</fullName>
    </submittedName>
</protein>
<reference evidence="1" key="3">
    <citation type="submission" date="2025-09" db="UniProtKB">
        <authorList>
            <consortium name="Ensembl"/>
        </authorList>
    </citation>
    <scope>IDENTIFICATION</scope>
</reference>
<sequence length="71" mass="8753">REYQRRSGFYGAAGTQILTFRQNYFWRRKRKPGRWTLFNKFPHTDLLLYFGSRYLHRICFHICINLGRILP</sequence>